<dbReference type="RefSeq" id="XP_027087259.1">
    <property type="nucleotide sequence ID" value="XM_027231458.1"/>
</dbReference>
<reference evidence="5 6" key="2">
    <citation type="submission" date="2025-04" db="UniProtKB">
        <authorList>
            <consortium name="RefSeq"/>
        </authorList>
    </citation>
    <scope>IDENTIFICATION</scope>
    <source>
        <tissue evidence="5 6">Leaves</tissue>
    </source>
</reference>
<evidence type="ECO:0000313" key="7">
    <source>
        <dbReference type="RefSeq" id="XP_027087278.1"/>
    </source>
</evidence>
<feature type="compositionally biased region" description="Basic and acidic residues" evidence="1">
    <location>
        <begin position="141"/>
        <end position="154"/>
    </location>
</feature>
<evidence type="ECO:0000313" key="9">
    <source>
        <dbReference type="RefSeq" id="XP_027087295.1"/>
    </source>
</evidence>
<evidence type="ECO:0000313" key="4">
    <source>
        <dbReference type="Proteomes" id="UP001652660"/>
    </source>
</evidence>
<dbReference type="SMART" id="SM00516">
    <property type="entry name" value="SEC14"/>
    <property type="match status" value="1"/>
</dbReference>
<dbReference type="Pfam" id="PF00650">
    <property type="entry name" value="CRAL_TRIO"/>
    <property type="match status" value="1"/>
</dbReference>
<dbReference type="RefSeq" id="XP_027087287.1">
    <property type="nucleotide sequence ID" value="XM_027231486.1"/>
</dbReference>
<feature type="domain" description="CRAL-TRIO" evidence="3">
    <location>
        <begin position="248"/>
        <end position="414"/>
    </location>
</feature>
<dbReference type="RefSeq" id="XP_027087278.1">
    <property type="nucleotide sequence ID" value="XM_027231477.1"/>
</dbReference>
<organism evidence="4 9">
    <name type="scientific">Coffea arabica</name>
    <name type="common">Arabian coffee</name>
    <dbReference type="NCBI Taxonomy" id="13443"/>
    <lineage>
        <taxon>Eukaryota</taxon>
        <taxon>Viridiplantae</taxon>
        <taxon>Streptophyta</taxon>
        <taxon>Embryophyta</taxon>
        <taxon>Tracheophyta</taxon>
        <taxon>Spermatophyta</taxon>
        <taxon>Magnoliopsida</taxon>
        <taxon>eudicotyledons</taxon>
        <taxon>Gunneridae</taxon>
        <taxon>Pentapetalae</taxon>
        <taxon>asterids</taxon>
        <taxon>lamiids</taxon>
        <taxon>Gentianales</taxon>
        <taxon>Rubiaceae</taxon>
        <taxon>Ixoroideae</taxon>
        <taxon>Gardenieae complex</taxon>
        <taxon>Bertiereae - Coffeeae clade</taxon>
        <taxon>Coffeeae</taxon>
        <taxon>Coffea</taxon>
    </lineage>
</organism>
<dbReference type="OrthoDB" id="1434354at2759"/>
<evidence type="ECO:0000313" key="10">
    <source>
        <dbReference type="RefSeq" id="XP_071915776.1"/>
    </source>
</evidence>
<keyword evidence="2" id="KW-0472">Membrane</keyword>
<feature type="compositionally biased region" description="Polar residues" evidence="1">
    <location>
        <begin position="1"/>
        <end position="23"/>
    </location>
</feature>
<protein>
    <submittedName>
        <fullName evidence="10">Phosphatidylinositol/phosphatidylcholine transfer protein SFH10 isoform X1</fullName>
    </submittedName>
    <submittedName>
        <fullName evidence="5 6">Uncharacterized protein LOC113708829 isoform X1</fullName>
    </submittedName>
</protein>
<evidence type="ECO:0000256" key="1">
    <source>
        <dbReference type="SAM" id="MobiDB-lite"/>
    </source>
</evidence>
<dbReference type="SUPFAM" id="SSF52087">
    <property type="entry name" value="CRAL/TRIO domain"/>
    <property type="match status" value="1"/>
</dbReference>
<proteinExistence type="predicted"/>
<dbReference type="GeneID" id="113708829"/>
<keyword evidence="2" id="KW-0812">Transmembrane</keyword>
<keyword evidence="2" id="KW-1133">Transmembrane helix</keyword>
<dbReference type="PANTHER" id="PTHR47041">
    <property type="entry name" value="SEC14 CYTOSOLIC FACTOR FAMILY PROTEIN / PHOSPHOGLYCERIDE TRANSFER FAMILY PROTEIN"/>
    <property type="match status" value="1"/>
</dbReference>
<dbReference type="Proteomes" id="UP001652660">
    <property type="component" value="Chromosome 1e"/>
</dbReference>
<evidence type="ECO:0000256" key="2">
    <source>
        <dbReference type="SAM" id="Phobius"/>
    </source>
</evidence>
<name>A0A6P6U967_COFAR</name>
<dbReference type="Gene3D" id="3.40.525.10">
    <property type="entry name" value="CRAL-TRIO lipid binding domain"/>
    <property type="match status" value="1"/>
</dbReference>
<dbReference type="RefSeq" id="XP_027087295.1">
    <property type="nucleotide sequence ID" value="XM_027231494.1"/>
</dbReference>
<dbReference type="InterPro" id="IPR036865">
    <property type="entry name" value="CRAL-TRIO_dom_sf"/>
</dbReference>
<dbReference type="PROSITE" id="PS50191">
    <property type="entry name" value="CRAL_TRIO"/>
    <property type="match status" value="1"/>
</dbReference>
<evidence type="ECO:0000313" key="6">
    <source>
        <dbReference type="RefSeq" id="XP_027087259.1"/>
    </source>
</evidence>
<feature type="transmembrane region" description="Helical" evidence="2">
    <location>
        <begin position="470"/>
        <end position="489"/>
    </location>
</feature>
<accession>A0A6P6U967</accession>
<keyword evidence="4" id="KW-1185">Reference proteome</keyword>
<evidence type="ECO:0000259" key="3">
    <source>
        <dbReference type="PROSITE" id="PS50191"/>
    </source>
</evidence>
<feature type="region of interest" description="Disordered" evidence="1">
    <location>
        <begin position="1"/>
        <end position="24"/>
    </location>
</feature>
<dbReference type="RefSeq" id="XP_027087249.1">
    <property type="nucleotide sequence ID" value="XM_027231448.1"/>
</dbReference>
<reference evidence="4" key="1">
    <citation type="journal article" date="2025" name="Foods">
        <title>Unveiling the Microbial Signatures of Arabica Coffee Cherries: Insights into Ripeness Specific Diversity, Functional Traits, and Implications for Quality and Safety.</title>
        <authorList>
            <consortium name="RefSeq"/>
            <person name="Tenea G.N."/>
            <person name="Cifuentes V."/>
            <person name="Reyes P."/>
            <person name="Cevallos-Vallejos M."/>
        </authorList>
    </citation>
    <scope>NUCLEOTIDE SEQUENCE [LARGE SCALE GENOMIC DNA]</scope>
</reference>
<feature type="compositionally biased region" description="Low complexity" evidence="1">
    <location>
        <begin position="156"/>
        <end position="175"/>
    </location>
</feature>
<evidence type="ECO:0000313" key="8">
    <source>
        <dbReference type="RefSeq" id="XP_027087287.1"/>
    </source>
</evidence>
<dbReference type="PANTHER" id="PTHR47041:SF2">
    <property type="entry name" value="SEC14 CYTOSOLIC FACTOR FAMILY PROTEIN _ PHOSPHOGLYCERIDE TRANSFER FAMILY PROTEIN"/>
    <property type="match status" value="1"/>
</dbReference>
<sequence>MGDLTSGSSSFRTVATDSTSGMKKSTGRLIASSHKSCSHQSLQRIPFRNQLLSNENLGRVAGNPVASFLLKAAALEVVRRFSKARCPFVWSTLQALQVVCYPPFKWIERWNPFRALVKGMQMLSRPLLVISLATALSDGSGCKDDTLDNEDPPRTSESTSLDSPSDISSVQSAPSMSIGGDGSENLSSKTWLLLLYKELQLQGITLPERIDEEELHRFYETANGNFPRFLSLVKKTISWRKNYRILSEQELKMWSSMVFWHGVDKKHQLCLIVRLGLACISVPLSDRPRFSQAVGMLFNFYDFVEYGVLHLMDNEHSRITVLVDCEGLSPLKFPMQMSLTCCNILQEHFPKRLGCIYVVRLPLVARVIAQTFIQFLKPGTRQKLKILGEMYQEALSNCIETLPSCLGGLCTCLTCSRLDICNRQQPCITESNWGESFANITSEEVLPALDPTYDTDILLSASGEQLLRKAVVGILIFWVLIAFFAGVYAS</sequence>
<feature type="region of interest" description="Disordered" evidence="1">
    <location>
        <begin position="141"/>
        <end position="181"/>
    </location>
</feature>
<dbReference type="InterPro" id="IPR001251">
    <property type="entry name" value="CRAL-TRIO_dom"/>
</dbReference>
<evidence type="ECO:0000313" key="5">
    <source>
        <dbReference type="RefSeq" id="XP_027087249.1"/>
    </source>
</evidence>
<dbReference type="AlphaFoldDB" id="A0A6P6U967"/>
<gene>
    <name evidence="5 6 7 8 9 10" type="primary">LOC113708829</name>
</gene>
<dbReference type="RefSeq" id="XP_071915776.1">
    <property type="nucleotide sequence ID" value="XM_072059675.1"/>
</dbReference>
<dbReference type="CDD" id="cd00170">
    <property type="entry name" value="SEC14"/>
    <property type="match status" value="1"/>
</dbReference>